<gene>
    <name evidence="2" type="ordered locus">Ornrh_2013</name>
</gene>
<dbReference type="RefSeq" id="WP_014791673.1">
    <property type="nucleotide sequence ID" value="NC_018016.1"/>
</dbReference>
<sequence length="72" mass="8384">MNYAKQTYHQGNFTPTTEEHTTQRTIMPTTGGVFRMGTPSQRPKRGTERQAKKRPQRASANAILRNIFYLKW</sequence>
<dbReference type="GeneID" id="97258612"/>
<proteinExistence type="predicted"/>
<organism evidence="2 3">
    <name type="scientific">Ornithobacterium rhinotracheale (strain ATCC 51463 / DSM 15997 / CCUG 23171 / CIP 104009 / LMG 9086)</name>
    <dbReference type="NCBI Taxonomy" id="867902"/>
    <lineage>
        <taxon>Bacteria</taxon>
        <taxon>Pseudomonadati</taxon>
        <taxon>Bacteroidota</taxon>
        <taxon>Flavobacteriia</taxon>
        <taxon>Flavobacteriales</taxon>
        <taxon>Weeksellaceae</taxon>
        <taxon>Ornithobacterium</taxon>
    </lineage>
</organism>
<dbReference type="PATRIC" id="fig|867902.3.peg.1961"/>
<evidence type="ECO:0000313" key="3">
    <source>
        <dbReference type="Proteomes" id="UP000006051"/>
    </source>
</evidence>
<protein>
    <submittedName>
        <fullName evidence="2">Uncharacterized protein</fullName>
    </submittedName>
</protein>
<evidence type="ECO:0000256" key="1">
    <source>
        <dbReference type="SAM" id="MobiDB-lite"/>
    </source>
</evidence>
<name>I4A2G8_ORNRL</name>
<evidence type="ECO:0000313" key="2">
    <source>
        <dbReference type="EMBL" id="AFL98152.1"/>
    </source>
</evidence>
<feature type="compositionally biased region" description="Polar residues" evidence="1">
    <location>
        <begin position="1"/>
        <end position="13"/>
    </location>
</feature>
<accession>I4A2G8</accession>
<dbReference type="EMBL" id="CP003283">
    <property type="protein sequence ID" value="AFL98152.1"/>
    <property type="molecule type" value="Genomic_DNA"/>
</dbReference>
<dbReference type="STRING" id="867902.Ornrh_2013"/>
<reference evidence="2 3" key="1">
    <citation type="submission" date="2012-06" db="EMBL/GenBank/DDBJ databases">
        <title>The complete genome of Ornithobacterium rhinotracheale DSM 15997.</title>
        <authorList>
            <consortium name="US DOE Joint Genome Institute (JGI-PGF)"/>
            <person name="Lucas S."/>
            <person name="Copeland A."/>
            <person name="Lapidus A."/>
            <person name="Goodwin L."/>
            <person name="Pitluck S."/>
            <person name="Peters L."/>
            <person name="Mikhailova N."/>
            <person name="Teshima H."/>
            <person name="Kyrpides N."/>
            <person name="Mavromatis K."/>
            <person name="Pagani I."/>
            <person name="Ivanova N."/>
            <person name="Ovchinnikova G."/>
            <person name="Zeytun A."/>
            <person name="Detter J.C."/>
            <person name="Han C."/>
            <person name="Land M."/>
            <person name="Hauser L."/>
            <person name="Markowitz V."/>
            <person name="Cheng J.-F."/>
            <person name="Hugenholtz P."/>
            <person name="Woyke T."/>
            <person name="Wu D."/>
            <person name="Lang E."/>
            <person name="Kopitz M."/>
            <person name="Brambilla E."/>
            <person name="Klenk H.-P."/>
            <person name="Eisen J.A."/>
        </authorList>
    </citation>
    <scope>NUCLEOTIDE SEQUENCE [LARGE SCALE GENOMIC DNA]</scope>
    <source>
        <strain evidence="3">ATCC 51463 / DSM 15997 / CCUG 23171 / LMG 9086</strain>
    </source>
</reference>
<keyword evidence="3" id="KW-1185">Reference proteome</keyword>
<dbReference type="HOGENOM" id="CLU_2718424_0_0_10"/>
<feature type="region of interest" description="Disordered" evidence="1">
    <location>
        <begin position="1"/>
        <end position="59"/>
    </location>
</feature>
<dbReference type="AlphaFoldDB" id="I4A2G8"/>
<dbReference type="KEGG" id="orh:Ornrh_2013"/>
<dbReference type="Proteomes" id="UP000006051">
    <property type="component" value="Chromosome"/>
</dbReference>